<comment type="subcellular location">
    <subcellularLocation>
        <location evidence="2">Chromosome</location>
    </subcellularLocation>
    <subcellularLocation>
        <location evidence="1">Nucleus</location>
    </subcellularLocation>
</comment>
<sequence>MPQIQVKTRDTNSLHTPTSTIYGLNSTSVQDLIKLCCKKLNLLYVATRWCPFSGERILAGRRIMFGVAGETEQVEMEIKENARRRWKNIQTDHRFYSQVLDKWRNMNGGGCVSGGRSKASTSRPPVKRIDRKYKYNTMIYESLRYIEDPNGTDVDTMINFLESKYELHSNFRKSFIAALEALEVKGYLKKVNDRYKVKKGRSSGAKTSRQEDVRTNTVDTREHPASVAIRVALAETYEYKVTKLCEDKNKLEELLDESVAMLMLAEGLYEQCKKYGSVTYSAV</sequence>
<evidence type="ECO:0000259" key="7">
    <source>
        <dbReference type="PROSITE" id="PS51504"/>
    </source>
</evidence>
<feature type="region of interest" description="Disordered" evidence="6">
    <location>
        <begin position="199"/>
        <end position="220"/>
    </location>
</feature>
<dbReference type="InterPro" id="IPR036390">
    <property type="entry name" value="WH_DNA-bd_sf"/>
</dbReference>
<dbReference type="InterPro" id="IPR005818">
    <property type="entry name" value="Histone_H1/H5_H15"/>
</dbReference>
<evidence type="ECO:0000256" key="4">
    <source>
        <dbReference type="ARBA" id="ARBA00023125"/>
    </source>
</evidence>
<name>A0A9K3GTP5_HELAN</name>
<organism evidence="8 9">
    <name type="scientific">Helianthus annuus</name>
    <name type="common">Common sunflower</name>
    <dbReference type="NCBI Taxonomy" id="4232"/>
    <lineage>
        <taxon>Eukaryota</taxon>
        <taxon>Viridiplantae</taxon>
        <taxon>Streptophyta</taxon>
        <taxon>Embryophyta</taxon>
        <taxon>Tracheophyta</taxon>
        <taxon>Spermatophyta</taxon>
        <taxon>Magnoliopsida</taxon>
        <taxon>eudicotyledons</taxon>
        <taxon>Gunneridae</taxon>
        <taxon>Pentapetalae</taxon>
        <taxon>asterids</taxon>
        <taxon>campanulids</taxon>
        <taxon>Asterales</taxon>
        <taxon>Asteraceae</taxon>
        <taxon>Asteroideae</taxon>
        <taxon>Heliantheae alliance</taxon>
        <taxon>Heliantheae</taxon>
        <taxon>Helianthus</taxon>
    </lineage>
</organism>
<dbReference type="PROSITE" id="PS51504">
    <property type="entry name" value="H15"/>
    <property type="match status" value="1"/>
</dbReference>
<evidence type="ECO:0000256" key="5">
    <source>
        <dbReference type="ARBA" id="ARBA00023242"/>
    </source>
</evidence>
<dbReference type="InterPro" id="IPR036388">
    <property type="entry name" value="WH-like_DNA-bd_sf"/>
</dbReference>
<gene>
    <name evidence="8" type="ORF">HanXRQr2_Chr17g0786351</name>
</gene>
<evidence type="ECO:0000256" key="3">
    <source>
        <dbReference type="ARBA" id="ARBA00022454"/>
    </source>
</evidence>
<evidence type="ECO:0000256" key="2">
    <source>
        <dbReference type="ARBA" id="ARBA00004286"/>
    </source>
</evidence>
<dbReference type="Gramene" id="mRNA:HanXRQr2_Chr17g0786351">
    <property type="protein sequence ID" value="mRNA:HanXRQr2_Chr17g0786351"/>
    <property type="gene ID" value="HanXRQr2_Chr17g0786351"/>
</dbReference>
<dbReference type="GO" id="GO:0005634">
    <property type="term" value="C:nucleus"/>
    <property type="evidence" value="ECO:0007669"/>
    <property type="project" value="UniProtKB-SubCell"/>
</dbReference>
<dbReference type="AlphaFoldDB" id="A0A9K3GTP5"/>
<dbReference type="SUPFAM" id="SSF46785">
    <property type="entry name" value="Winged helix' DNA-binding domain"/>
    <property type="match status" value="1"/>
</dbReference>
<dbReference type="GO" id="GO:0000786">
    <property type="term" value="C:nucleosome"/>
    <property type="evidence" value="ECO:0007669"/>
    <property type="project" value="InterPro"/>
</dbReference>
<evidence type="ECO:0000256" key="1">
    <source>
        <dbReference type="ARBA" id="ARBA00004123"/>
    </source>
</evidence>
<dbReference type="InterPro" id="IPR044597">
    <property type="entry name" value="SMH1-6"/>
</dbReference>
<protein>
    <submittedName>
        <fullName evidence="8">Linker histone H1/H5, domain H15, winged helix DNA-binding domain superfamily</fullName>
    </submittedName>
</protein>
<dbReference type="Gene3D" id="1.10.10.10">
    <property type="entry name" value="Winged helix-like DNA-binding domain superfamily/Winged helix DNA-binding domain"/>
    <property type="match status" value="1"/>
</dbReference>
<comment type="caution">
    <text evidence="8">The sequence shown here is derived from an EMBL/GenBank/DDBJ whole genome shotgun (WGS) entry which is preliminary data.</text>
</comment>
<reference evidence="8" key="2">
    <citation type="submission" date="2020-06" db="EMBL/GenBank/DDBJ databases">
        <title>Helianthus annuus Genome sequencing and assembly Release 2.</title>
        <authorList>
            <person name="Gouzy J."/>
            <person name="Langlade N."/>
            <person name="Munos S."/>
        </authorList>
    </citation>
    <scope>NUCLEOTIDE SEQUENCE</scope>
    <source>
        <tissue evidence="8">Leaves</tissue>
    </source>
</reference>
<evidence type="ECO:0000313" key="8">
    <source>
        <dbReference type="EMBL" id="KAF5753999.1"/>
    </source>
</evidence>
<proteinExistence type="predicted"/>
<dbReference type="Proteomes" id="UP000215914">
    <property type="component" value="Unassembled WGS sequence"/>
</dbReference>
<dbReference type="PANTHER" id="PTHR46267">
    <property type="entry name" value="SINGLE MYB HISTONE 4"/>
    <property type="match status" value="1"/>
</dbReference>
<evidence type="ECO:0000256" key="6">
    <source>
        <dbReference type="SAM" id="MobiDB-lite"/>
    </source>
</evidence>
<feature type="compositionally biased region" description="Basic and acidic residues" evidence="6">
    <location>
        <begin position="208"/>
        <end position="220"/>
    </location>
</feature>
<dbReference type="GO" id="GO:0006334">
    <property type="term" value="P:nucleosome assembly"/>
    <property type="evidence" value="ECO:0007669"/>
    <property type="project" value="InterPro"/>
</dbReference>
<keyword evidence="5" id="KW-0539">Nucleus</keyword>
<accession>A0A9K3GTP5</accession>
<keyword evidence="3" id="KW-0158">Chromosome</keyword>
<dbReference type="PANTHER" id="PTHR46267:SF3">
    <property type="entry name" value="TELOMERE REPEAT-BINDING FACTOR 4-RELATED"/>
    <property type="match status" value="1"/>
</dbReference>
<feature type="domain" description="H15" evidence="7">
    <location>
        <begin position="131"/>
        <end position="199"/>
    </location>
</feature>
<evidence type="ECO:0000313" key="9">
    <source>
        <dbReference type="Proteomes" id="UP000215914"/>
    </source>
</evidence>
<dbReference type="EMBL" id="MNCJ02000332">
    <property type="protein sequence ID" value="KAF5753999.1"/>
    <property type="molecule type" value="Genomic_DNA"/>
</dbReference>
<keyword evidence="4 8" id="KW-0238">DNA-binding</keyword>
<reference evidence="8" key="1">
    <citation type="journal article" date="2017" name="Nature">
        <title>The sunflower genome provides insights into oil metabolism, flowering and Asterid evolution.</title>
        <authorList>
            <person name="Badouin H."/>
            <person name="Gouzy J."/>
            <person name="Grassa C.J."/>
            <person name="Murat F."/>
            <person name="Staton S.E."/>
            <person name="Cottret L."/>
            <person name="Lelandais-Briere C."/>
            <person name="Owens G.L."/>
            <person name="Carrere S."/>
            <person name="Mayjonade B."/>
            <person name="Legrand L."/>
            <person name="Gill N."/>
            <person name="Kane N.C."/>
            <person name="Bowers J.E."/>
            <person name="Hubner S."/>
            <person name="Bellec A."/>
            <person name="Berard A."/>
            <person name="Berges H."/>
            <person name="Blanchet N."/>
            <person name="Boniface M.C."/>
            <person name="Brunel D."/>
            <person name="Catrice O."/>
            <person name="Chaidir N."/>
            <person name="Claudel C."/>
            <person name="Donnadieu C."/>
            <person name="Faraut T."/>
            <person name="Fievet G."/>
            <person name="Helmstetter N."/>
            <person name="King M."/>
            <person name="Knapp S.J."/>
            <person name="Lai Z."/>
            <person name="Le Paslier M.C."/>
            <person name="Lippi Y."/>
            <person name="Lorenzon L."/>
            <person name="Mandel J.R."/>
            <person name="Marage G."/>
            <person name="Marchand G."/>
            <person name="Marquand E."/>
            <person name="Bret-Mestries E."/>
            <person name="Morien E."/>
            <person name="Nambeesan S."/>
            <person name="Nguyen T."/>
            <person name="Pegot-Espagnet P."/>
            <person name="Pouilly N."/>
            <person name="Raftis F."/>
            <person name="Sallet E."/>
            <person name="Schiex T."/>
            <person name="Thomas J."/>
            <person name="Vandecasteele C."/>
            <person name="Vares D."/>
            <person name="Vear F."/>
            <person name="Vautrin S."/>
            <person name="Crespi M."/>
            <person name="Mangin B."/>
            <person name="Burke J.M."/>
            <person name="Salse J."/>
            <person name="Munos S."/>
            <person name="Vincourt P."/>
            <person name="Rieseberg L.H."/>
            <person name="Langlade N.B."/>
        </authorList>
    </citation>
    <scope>NUCLEOTIDE SEQUENCE</scope>
    <source>
        <tissue evidence="8">Leaves</tissue>
    </source>
</reference>
<dbReference type="GO" id="GO:0003691">
    <property type="term" value="F:double-stranded telomeric DNA binding"/>
    <property type="evidence" value="ECO:0007669"/>
    <property type="project" value="InterPro"/>
</dbReference>
<keyword evidence="9" id="KW-1185">Reference proteome</keyword>